<evidence type="ECO:0000259" key="6">
    <source>
        <dbReference type="Pfam" id="PF02837"/>
    </source>
</evidence>
<dbReference type="InterPro" id="IPR051913">
    <property type="entry name" value="GH2_Domain-Containing"/>
</dbReference>
<comment type="caution">
    <text evidence="9">The sequence shown here is derived from an EMBL/GenBank/DDBJ whole genome shotgun (WGS) entry which is preliminary data.</text>
</comment>
<dbReference type="InterPro" id="IPR006102">
    <property type="entry name" value="Ig-like_GH2"/>
</dbReference>
<dbReference type="PRINTS" id="PR00132">
    <property type="entry name" value="GLHYDRLASE2"/>
</dbReference>
<name>A0ABW6BA65_9SPHI</name>
<evidence type="ECO:0000259" key="8">
    <source>
        <dbReference type="Pfam" id="PF18565"/>
    </source>
</evidence>
<dbReference type="Pfam" id="PF00703">
    <property type="entry name" value="Glyco_hydro_2"/>
    <property type="match status" value="1"/>
</dbReference>
<dbReference type="Pfam" id="PF18565">
    <property type="entry name" value="Glyco_hydro2_C5"/>
    <property type="match status" value="1"/>
</dbReference>
<sequence>MIKYLEYLRCGMIGLFVLMCVSVDAQPRTVLDLNSDWRFLLGDSVHPDGRDFSTWRSLNLPHDWSIEGMFDKANLSGSGGAYLPGGIGWYAKKFKLPYGAEQLVSIAFEGVYERSEVWLNGQYLGMRPNGFIGFQYDISEYLHKDDRENILLVKVDNSAQPNARFYTGSGIYRNVSLIVKNKVHLGDLFVKSRDVDQTKATLLLDVPIMHGEQLNGTSQLRWEVLDSDGKVVATKTAKQASEIRVQQQARFVDSITISDPQLWSPESPYCYQVRCSLISGADVLDQLTLKTGIRYFHFDADSGFYLNGQHRKIRGVCMHSDLGALGAAFHPQAAKRQLEMLKSMGVNAIRTSHNPAATGFLDLCDSLGFMVMSETFDVWKIKKNPFDYHLYWDDWFERDFIDHIKRDRNHPSLFIWCLGNEAQEQWHSVELGTSIPKRLAELVDSLDGTRPKVVANNELSTKNPVLNSQAVDLLGYNYNHLHWRSYPKHHPNRPLIITESVSALSTRGHYDNVSIDIVRLWPSRWDIPFDGGNADKHISAYDHVRTPWGSTHEESLFLSERLPWVSGMYVWTGFDYLGEPTPYTWPARSSYFGIVDMAGFPKDVFYLYQSIWTNKPMLHILPHWNWSAGDTVDVVAYYNCADEVELLLNGKSLGKRAKADSLLHVSWKVPFITGELKAISRSGGAVVKEAIVRTSGEPHVLDIMCEQSASSEADALAFIQVTVRDRKGTLAPRAAVNIRFEVEGAGELMATDNGNPTDTTFFGASQRQTLHGKALAVVRKLGNNGQIRVKAEADGMKPVYLDIPVQKK</sequence>
<dbReference type="Pfam" id="PF16355">
    <property type="entry name" value="DUF4982"/>
    <property type="match status" value="1"/>
</dbReference>
<dbReference type="Gene3D" id="3.20.20.80">
    <property type="entry name" value="Glycosidases"/>
    <property type="match status" value="1"/>
</dbReference>
<accession>A0ABW6BA65</accession>
<dbReference type="InterPro" id="IPR013783">
    <property type="entry name" value="Ig-like_fold"/>
</dbReference>
<keyword evidence="2 9" id="KW-0378">Hydrolase</keyword>
<proteinExistence type="inferred from homology"/>
<feature type="domain" description="Glycoside hydrolase family 2" evidence="8">
    <location>
        <begin position="709"/>
        <end position="798"/>
    </location>
</feature>
<dbReference type="InterPro" id="IPR006103">
    <property type="entry name" value="Glyco_hydro_2_cat"/>
</dbReference>
<dbReference type="Gene3D" id="2.60.120.260">
    <property type="entry name" value="Galactose-binding domain-like"/>
    <property type="match status" value="1"/>
</dbReference>
<dbReference type="InterPro" id="IPR008979">
    <property type="entry name" value="Galactose-bd-like_sf"/>
</dbReference>
<feature type="domain" description="DUF4982" evidence="7">
    <location>
        <begin position="629"/>
        <end position="687"/>
    </location>
</feature>
<evidence type="ECO:0000256" key="2">
    <source>
        <dbReference type="ARBA" id="ARBA00022801"/>
    </source>
</evidence>
<dbReference type="Pfam" id="PF02836">
    <property type="entry name" value="Glyco_hydro_2_C"/>
    <property type="match status" value="1"/>
</dbReference>
<dbReference type="InterPro" id="IPR036156">
    <property type="entry name" value="Beta-gal/glucu_dom_sf"/>
</dbReference>
<dbReference type="PANTHER" id="PTHR42732:SF1">
    <property type="entry name" value="BETA-MANNOSIDASE"/>
    <property type="match status" value="1"/>
</dbReference>
<keyword evidence="3" id="KW-0326">Glycosidase</keyword>
<dbReference type="Proteomes" id="UP001597525">
    <property type="component" value="Unassembled WGS sequence"/>
</dbReference>
<dbReference type="RefSeq" id="WP_320184097.1">
    <property type="nucleotide sequence ID" value="NZ_CP138332.1"/>
</dbReference>
<dbReference type="SUPFAM" id="SSF49785">
    <property type="entry name" value="Galactose-binding domain-like"/>
    <property type="match status" value="1"/>
</dbReference>
<dbReference type="Gene3D" id="2.60.40.10">
    <property type="entry name" value="Immunoglobulins"/>
    <property type="match status" value="3"/>
</dbReference>
<protein>
    <submittedName>
        <fullName evidence="9">Glycoside hydrolase family 2 TIM barrel-domain containing protein</fullName>
    </submittedName>
</protein>
<evidence type="ECO:0000259" key="5">
    <source>
        <dbReference type="Pfam" id="PF02836"/>
    </source>
</evidence>
<dbReference type="InterPro" id="IPR017853">
    <property type="entry name" value="GH"/>
</dbReference>
<dbReference type="InterPro" id="IPR040605">
    <property type="entry name" value="Glyco_hydro2_dom5"/>
</dbReference>
<dbReference type="InterPro" id="IPR006101">
    <property type="entry name" value="Glyco_hydro_2"/>
</dbReference>
<reference evidence="10" key="1">
    <citation type="journal article" date="2019" name="Int. J. Syst. Evol. Microbiol.">
        <title>The Global Catalogue of Microorganisms (GCM) 10K type strain sequencing project: providing services to taxonomists for standard genome sequencing and annotation.</title>
        <authorList>
            <consortium name="The Broad Institute Genomics Platform"/>
            <consortium name="The Broad Institute Genome Sequencing Center for Infectious Disease"/>
            <person name="Wu L."/>
            <person name="Ma J."/>
        </authorList>
    </citation>
    <scope>NUCLEOTIDE SEQUENCE [LARGE SCALE GENOMIC DNA]</scope>
    <source>
        <strain evidence="10">KCTC 22814</strain>
    </source>
</reference>
<dbReference type="InterPro" id="IPR006104">
    <property type="entry name" value="Glyco_hydro_2_N"/>
</dbReference>
<feature type="domain" description="Glycoside hydrolase family 2 catalytic" evidence="5">
    <location>
        <begin position="301"/>
        <end position="503"/>
    </location>
</feature>
<dbReference type="GO" id="GO:0016787">
    <property type="term" value="F:hydrolase activity"/>
    <property type="evidence" value="ECO:0007669"/>
    <property type="project" value="UniProtKB-KW"/>
</dbReference>
<evidence type="ECO:0000256" key="3">
    <source>
        <dbReference type="ARBA" id="ARBA00023295"/>
    </source>
</evidence>
<evidence type="ECO:0000313" key="9">
    <source>
        <dbReference type="EMBL" id="MFD2966307.1"/>
    </source>
</evidence>
<dbReference type="SUPFAM" id="SSF49303">
    <property type="entry name" value="beta-Galactosidase/glucuronidase domain"/>
    <property type="match status" value="1"/>
</dbReference>
<dbReference type="InterPro" id="IPR032311">
    <property type="entry name" value="DUF4982"/>
</dbReference>
<comment type="similarity">
    <text evidence="1">Belongs to the glycosyl hydrolase 2 family.</text>
</comment>
<evidence type="ECO:0000259" key="4">
    <source>
        <dbReference type="Pfam" id="PF00703"/>
    </source>
</evidence>
<evidence type="ECO:0000313" key="10">
    <source>
        <dbReference type="Proteomes" id="UP001597525"/>
    </source>
</evidence>
<evidence type="ECO:0000259" key="7">
    <source>
        <dbReference type="Pfam" id="PF16355"/>
    </source>
</evidence>
<gene>
    <name evidence="9" type="ORF">ACFS7Y_02865</name>
</gene>
<dbReference type="EMBL" id="JBHUPB010000003">
    <property type="protein sequence ID" value="MFD2966307.1"/>
    <property type="molecule type" value="Genomic_DNA"/>
</dbReference>
<keyword evidence="10" id="KW-1185">Reference proteome</keyword>
<organism evidence="9 10">
    <name type="scientific">Sphingobacterium bambusae</name>
    <dbReference type="NCBI Taxonomy" id="662858"/>
    <lineage>
        <taxon>Bacteria</taxon>
        <taxon>Pseudomonadati</taxon>
        <taxon>Bacteroidota</taxon>
        <taxon>Sphingobacteriia</taxon>
        <taxon>Sphingobacteriales</taxon>
        <taxon>Sphingobacteriaceae</taxon>
        <taxon>Sphingobacterium</taxon>
    </lineage>
</organism>
<dbReference type="SUPFAM" id="SSF51445">
    <property type="entry name" value="(Trans)glycosidases"/>
    <property type="match status" value="1"/>
</dbReference>
<dbReference type="PANTHER" id="PTHR42732">
    <property type="entry name" value="BETA-GALACTOSIDASE"/>
    <property type="match status" value="1"/>
</dbReference>
<evidence type="ECO:0000256" key="1">
    <source>
        <dbReference type="ARBA" id="ARBA00007401"/>
    </source>
</evidence>
<feature type="domain" description="Glycosyl hydrolases family 2 sugar binding" evidence="6">
    <location>
        <begin position="86"/>
        <end position="179"/>
    </location>
</feature>
<feature type="domain" description="Glycoside hydrolase family 2 immunoglobulin-like beta-sandwich" evidence="4">
    <location>
        <begin position="183"/>
        <end position="294"/>
    </location>
</feature>
<dbReference type="Pfam" id="PF02837">
    <property type="entry name" value="Glyco_hydro_2_N"/>
    <property type="match status" value="1"/>
</dbReference>